<keyword evidence="6" id="KW-1185">Reference proteome</keyword>
<reference evidence="5 6" key="1">
    <citation type="submission" date="2020-07" db="EMBL/GenBank/DDBJ databases">
        <title>Transfer of Campylobacter canadensis to the novel genus Avispirillum gen. nov., that also includes two novel species recovered from migratory waterfowl: Avispirillum anseris sp. nov. and Avispirillum brantae sp. nov.</title>
        <authorList>
            <person name="Miller W.G."/>
            <person name="Chapman M.H."/>
            <person name="Yee E."/>
            <person name="Inglis G.D."/>
        </authorList>
    </citation>
    <scope>NUCLEOTIDE SEQUENCE [LARGE SCALE GENOMIC DNA]</scope>
    <source>
        <strain evidence="5 6">L283</strain>
    </source>
</reference>
<name>A0ABS7WTJ3_9BACT</name>
<dbReference type="RefSeq" id="WP_172231517.1">
    <property type="nucleotide sequence ID" value="NZ_CP035946.1"/>
</dbReference>
<evidence type="ECO:0000313" key="6">
    <source>
        <dbReference type="Proteomes" id="UP000786183"/>
    </source>
</evidence>
<dbReference type="Gene3D" id="1.10.760.10">
    <property type="entry name" value="Cytochrome c-like domain"/>
    <property type="match status" value="1"/>
</dbReference>
<evidence type="ECO:0000256" key="1">
    <source>
        <dbReference type="ARBA" id="ARBA00022617"/>
    </source>
</evidence>
<evidence type="ECO:0000313" key="5">
    <source>
        <dbReference type="EMBL" id="MBZ7987275.1"/>
    </source>
</evidence>
<sequence length="113" mass="13530">MKYILIFFCFYLFADTDFLSKEEYQLSLYKNPRGIGCDKCHGLDGSEQVFSSYIENKVKKEVVIPSIKDISYNRFYDTLTKKNKSKLMPNYYLTDNEIKNLYLYLQKRIKNDE</sequence>
<keyword evidence="3" id="KW-0408">Iron</keyword>
<keyword evidence="2" id="KW-0479">Metal-binding</keyword>
<dbReference type="InterPro" id="IPR009056">
    <property type="entry name" value="Cyt_c-like_dom"/>
</dbReference>
<dbReference type="InterPro" id="IPR036909">
    <property type="entry name" value="Cyt_c-like_dom_sf"/>
</dbReference>
<protein>
    <submittedName>
        <fullName evidence="5">Cytochrome c</fullName>
    </submittedName>
</protein>
<evidence type="ECO:0000256" key="3">
    <source>
        <dbReference type="ARBA" id="ARBA00023004"/>
    </source>
</evidence>
<dbReference type="EMBL" id="JACGBB010000006">
    <property type="protein sequence ID" value="MBZ7987275.1"/>
    <property type="molecule type" value="Genomic_DNA"/>
</dbReference>
<evidence type="ECO:0000256" key="2">
    <source>
        <dbReference type="ARBA" id="ARBA00022723"/>
    </source>
</evidence>
<keyword evidence="1" id="KW-0349">Heme</keyword>
<dbReference type="Proteomes" id="UP000786183">
    <property type="component" value="Unassembled WGS sequence"/>
</dbReference>
<gene>
    <name evidence="5" type="ORF">AVCANL283_04000</name>
</gene>
<comment type="caution">
    <text evidence="5">The sequence shown here is derived from an EMBL/GenBank/DDBJ whole genome shotgun (WGS) entry which is preliminary data.</text>
</comment>
<dbReference type="SUPFAM" id="SSF46626">
    <property type="entry name" value="Cytochrome c"/>
    <property type="match status" value="1"/>
</dbReference>
<organism evidence="5 6">
    <name type="scientific">Campylobacter canadensis</name>
    <dbReference type="NCBI Taxonomy" id="449520"/>
    <lineage>
        <taxon>Bacteria</taxon>
        <taxon>Pseudomonadati</taxon>
        <taxon>Campylobacterota</taxon>
        <taxon>Epsilonproteobacteria</taxon>
        <taxon>Campylobacterales</taxon>
        <taxon>Campylobacteraceae</taxon>
        <taxon>Campylobacter</taxon>
    </lineage>
</organism>
<dbReference type="Pfam" id="PF00034">
    <property type="entry name" value="Cytochrom_C"/>
    <property type="match status" value="1"/>
</dbReference>
<accession>A0ABS7WTJ3</accession>
<evidence type="ECO:0000259" key="4">
    <source>
        <dbReference type="Pfam" id="PF00034"/>
    </source>
</evidence>
<feature type="domain" description="Cytochrome c" evidence="4">
    <location>
        <begin position="36"/>
        <end position="107"/>
    </location>
</feature>
<proteinExistence type="predicted"/>